<reference evidence="6" key="1">
    <citation type="journal article" date="2019" name="Int. J. Syst. Evol. Microbiol.">
        <title>The Global Catalogue of Microorganisms (GCM) 10K type strain sequencing project: providing services to taxonomists for standard genome sequencing and annotation.</title>
        <authorList>
            <consortium name="The Broad Institute Genomics Platform"/>
            <consortium name="The Broad Institute Genome Sequencing Center for Infectious Disease"/>
            <person name="Wu L."/>
            <person name="Ma J."/>
        </authorList>
    </citation>
    <scope>NUCLEOTIDE SEQUENCE [LARGE SCALE GENOMIC DNA]</scope>
    <source>
        <strain evidence="6">JCM 17024</strain>
    </source>
</reference>
<keyword evidence="6" id="KW-1185">Reference proteome</keyword>
<organism evidence="5 6">
    <name type="scientific">Microbacterium soli</name>
    <dbReference type="NCBI Taxonomy" id="446075"/>
    <lineage>
        <taxon>Bacteria</taxon>
        <taxon>Bacillati</taxon>
        <taxon>Actinomycetota</taxon>
        <taxon>Actinomycetes</taxon>
        <taxon>Micrococcales</taxon>
        <taxon>Microbacteriaceae</taxon>
        <taxon>Microbacterium</taxon>
    </lineage>
</organism>
<dbReference type="Pfam" id="PF14257">
    <property type="entry name" value="DUF4349"/>
    <property type="match status" value="1"/>
</dbReference>
<keyword evidence="3" id="KW-0812">Transmembrane</keyword>
<keyword evidence="3" id="KW-0472">Membrane</keyword>
<feature type="transmembrane region" description="Helical" evidence="3">
    <location>
        <begin position="328"/>
        <end position="352"/>
    </location>
</feature>
<name>A0ABP7MK86_9MICO</name>
<keyword evidence="3" id="KW-1133">Transmembrane helix</keyword>
<dbReference type="Proteomes" id="UP001501591">
    <property type="component" value="Unassembled WGS sequence"/>
</dbReference>
<evidence type="ECO:0000259" key="4">
    <source>
        <dbReference type="Pfam" id="PF14257"/>
    </source>
</evidence>
<evidence type="ECO:0000313" key="6">
    <source>
        <dbReference type="Proteomes" id="UP001501591"/>
    </source>
</evidence>
<feature type="coiled-coil region" evidence="1">
    <location>
        <begin position="259"/>
        <end position="286"/>
    </location>
</feature>
<feature type="domain" description="DUF4349" evidence="4">
    <location>
        <begin position="128"/>
        <end position="350"/>
    </location>
</feature>
<sequence>MSENSTPELPPLSEEAIGRMERAIFDEITDEAPRRPTAALGRMRPRRRWLTGLGIAAAFVVGALVAPPLLSMFSAPSSLSDAAPVGASAESIEMHSTGLAPAGAAPETADGAGGTAASALTAGDVAGRDIITTAQIDLRVADVRRAADALTALARENDGYVEAADIGSSGDAPVDSTRADSQRAPSSPNRGTITLRVPAADLTSVVDSVGAEGDVLQSSISRQDVTSTAIDLRARVDASEASVQRLTELMSKSGSVGDLISAESALSERQAQLESYRQQLKSLDEQVSMSTVHVQLTRRTSAAQADATGFVDGLLNGWNGLVVTLNAVVVALGFLLPWLAIAAVVIVIVRLIRRRARRTPES</sequence>
<accession>A0ABP7MK86</accession>
<dbReference type="EMBL" id="BAABCP010000001">
    <property type="protein sequence ID" value="GAA3924998.1"/>
    <property type="molecule type" value="Genomic_DNA"/>
</dbReference>
<evidence type="ECO:0000256" key="2">
    <source>
        <dbReference type="SAM" id="MobiDB-lite"/>
    </source>
</evidence>
<keyword evidence="1" id="KW-0175">Coiled coil</keyword>
<feature type="transmembrane region" description="Helical" evidence="3">
    <location>
        <begin position="49"/>
        <end position="70"/>
    </location>
</feature>
<dbReference type="InterPro" id="IPR025645">
    <property type="entry name" value="DUF4349"/>
</dbReference>
<feature type="region of interest" description="Disordered" evidence="2">
    <location>
        <begin position="164"/>
        <end position="191"/>
    </location>
</feature>
<evidence type="ECO:0000256" key="1">
    <source>
        <dbReference type="SAM" id="Coils"/>
    </source>
</evidence>
<proteinExistence type="predicted"/>
<evidence type="ECO:0000313" key="5">
    <source>
        <dbReference type="EMBL" id="GAA3924998.1"/>
    </source>
</evidence>
<protein>
    <recommendedName>
        <fullName evidence="4">DUF4349 domain-containing protein</fullName>
    </recommendedName>
</protein>
<comment type="caution">
    <text evidence="5">The sequence shown here is derived from an EMBL/GenBank/DDBJ whole genome shotgun (WGS) entry which is preliminary data.</text>
</comment>
<gene>
    <name evidence="5" type="ORF">GCM10022383_00330</name>
</gene>
<dbReference type="RefSeq" id="WP_344817468.1">
    <property type="nucleotide sequence ID" value="NZ_BAABCP010000001.1"/>
</dbReference>
<evidence type="ECO:0000256" key="3">
    <source>
        <dbReference type="SAM" id="Phobius"/>
    </source>
</evidence>